<sequence>MTVVAVAVGLLLAVEGLLLAAWPALARRAAKELLETPEDRLRAGGLLAATAGVAIIWLFRL</sequence>
<protein>
    <submittedName>
        <fullName evidence="2">DUF2065 family protein</fullName>
    </submittedName>
</protein>
<gene>
    <name evidence="2" type="ORF">ACFOEX_10715</name>
</gene>
<organism evidence="2 3">
    <name type="scientific">Camelimonas abortus</name>
    <dbReference type="NCBI Taxonomy" id="1017184"/>
    <lineage>
        <taxon>Bacteria</taxon>
        <taxon>Pseudomonadati</taxon>
        <taxon>Pseudomonadota</taxon>
        <taxon>Alphaproteobacteria</taxon>
        <taxon>Hyphomicrobiales</taxon>
        <taxon>Chelatococcaceae</taxon>
        <taxon>Camelimonas</taxon>
    </lineage>
</organism>
<evidence type="ECO:0000313" key="2">
    <source>
        <dbReference type="EMBL" id="MFC3266818.1"/>
    </source>
</evidence>
<dbReference type="EMBL" id="JBHRUV010000058">
    <property type="protein sequence ID" value="MFC3266818.1"/>
    <property type="molecule type" value="Genomic_DNA"/>
</dbReference>
<evidence type="ECO:0000313" key="3">
    <source>
        <dbReference type="Proteomes" id="UP001595536"/>
    </source>
</evidence>
<comment type="caution">
    <text evidence="2">The sequence shown here is derived from an EMBL/GenBank/DDBJ whole genome shotgun (WGS) entry which is preliminary data.</text>
</comment>
<accession>A0ABV7LGJ8</accession>
<dbReference type="Proteomes" id="UP001595536">
    <property type="component" value="Unassembled WGS sequence"/>
</dbReference>
<keyword evidence="3" id="KW-1185">Reference proteome</keyword>
<keyword evidence="1" id="KW-0472">Membrane</keyword>
<reference evidence="3" key="1">
    <citation type="journal article" date="2019" name="Int. J. Syst. Evol. Microbiol.">
        <title>The Global Catalogue of Microorganisms (GCM) 10K type strain sequencing project: providing services to taxonomists for standard genome sequencing and annotation.</title>
        <authorList>
            <consortium name="The Broad Institute Genomics Platform"/>
            <consortium name="The Broad Institute Genome Sequencing Center for Infectious Disease"/>
            <person name="Wu L."/>
            <person name="Ma J."/>
        </authorList>
    </citation>
    <scope>NUCLEOTIDE SEQUENCE [LARGE SCALE GENOMIC DNA]</scope>
    <source>
        <strain evidence="3">CCM 7941</strain>
    </source>
</reference>
<name>A0ABV7LGJ8_9HYPH</name>
<dbReference type="Pfam" id="PF09838">
    <property type="entry name" value="DUF2065"/>
    <property type="match status" value="1"/>
</dbReference>
<keyword evidence="1" id="KW-0812">Transmembrane</keyword>
<dbReference type="InterPro" id="IPR019201">
    <property type="entry name" value="DUF2065"/>
</dbReference>
<dbReference type="RefSeq" id="WP_376829852.1">
    <property type="nucleotide sequence ID" value="NZ_JBHLWR010000006.1"/>
</dbReference>
<proteinExistence type="predicted"/>
<feature type="transmembrane region" description="Helical" evidence="1">
    <location>
        <begin position="42"/>
        <end position="59"/>
    </location>
</feature>
<keyword evidence="1" id="KW-1133">Transmembrane helix</keyword>
<evidence type="ECO:0000256" key="1">
    <source>
        <dbReference type="SAM" id="Phobius"/>
    </source>
</evidence>